<dbReference type="PANTHER" id="PTHR43161">
    <property type="entry name" value="SORBITOL DEHYDROGENASE"/>
    <property type="match status" value="1"/>
</dbReference>
<proteinExistence type="inferred from homology"/>
<keyword evidence="8" id="KW-1185">Reference proteome</keyword>
<evidence type="ECO:0000256" key="2">
    <source>
        <dbReference type="ARBA" id="ARBA00008072"/>
    </source>
</evidence>
<dbReference type="Pfam" id="PF08240">
    <property type="entry name" value="ADH_N"/>
    <property type="match status" value="1"/>
</dbReference>
<keyword evidence="3" id="KW-0479">Metal-binding</keyword>
<reference evidence="7" key="1">
    <citation type="submission" date="2024-02" db="EMBL/GenBank/DDBJ databases">
        <authorList>
            <consortium name="ELIXIR-Norway"/>
            <consortium name="Elixir Norway"/>
        </authorList>
    </citation>
    <scope>NUCLEOTIDE SEQUENCE</scope>
</reference>
<evidence type="ECO:0000313" key="8">
    <source>
        <dbReference type="Proteomes" id="UP001497444"/>
    </source>
</evidence>
<dbReference type="Proteomes" id="UP001497444">
    <property type="component" value="Chromosome 4"/>
</dbReference>
<dbReference type="PANTHER" id="PTHR43161:SF9">
    <property type="entry name" value="SORBITOL DEHYDROGENASE"/>
    <property type="match status" value="1"/>
</dbReference>
<dbReference type="InterPro" id="IPR002328">
    <property type="entry name" value="ADH_Zn_CS"/>
</dbReference>
<sequence>MPVHNQRWFGDNEVRVRMKAVGVCGSDVHYVKHLQCGDFIVKEPMVIGHECAGIVEESGKDVEHLVVGDCVALEPGISCHHCDECKEDSYNLCSNMRFFATPPCNCLLAQQVHNSNCDLLFVSKDGTGIIGQSTFHRHSSNSPA</sequence>
<evidence type="ECO:0000259" key="6">
    <source>
        <dbReference type="Pfam" id="PF08240"/>
    </source>
</evidence>
<evidence type="ECO:0000256" key="3">
    <source>
        <dbReference type="ARBA" id="ARBA00022723"/>
    </source>
</evidence>
<organism evidence="7 8">
    <name type="scientific">Sphagnum jensenii</name>
    <dbReference type="NCBI Taxonomy" id="128206"/>
    <lineage>
        <taxon>Eukaryota</taxon>
        <taxon>Viridiplantae</taxon>
        <taxon>Streptophyta</taxon>
        <taxon>Embryophyta</taxon>
        <taxon>Bryophyta</taxon>
        <taxon>Sphagnophytina</taxon>
        <taxon>Sphagnopsida</taxon>
        <taxon>Sphagnales</taxon>
        <taxon>Sphagnaceae</taxon>
        <taxon>Sphagnum</taxon>
    </lineage>
</organism>
<dbReference type="PROSITE" id="PS00059">
    <property type="entry name" value="ADH_ZINC"/>
    <property type="match status" value="1"/>
</dbReference>
<accession>A0ABP0X303</accession>
<gene>
    <name evidence="7" type="ORF">CSSPJE1EN1_LOCUS17874</name>
</gene>
<evidence type="ECO:0000256" key="4">
    <source>
        <dbReference type="ARBA" id="ARBA00022833"/>
    </source>
</evidence>
<dbReference type="InterPro" id="IPR013154">
    <property type="entry name" value="ADH-like_N"/>
</dbReference>
<dbReference type="InterPro" id="IPR011032">
    <property type="entry name" value="GroES-like_sf"/>
</dbReference>
<protein>
    <recommendedName>
        <fullName evidence="6">Alcohol dehydrogenase-like N-terminal domain-containing protein</fullName>
    </recommendedName>
</protein>
<dbReference type="Gene3D" id="3.90.180.10">
    <property type="entry name" value="Medium-chain alcohol dehydrogenases, catalytic domain"/>
    <property type="match status" value="1"/>
</dbReference>
<dbReference type="SUPFAM" id="SSF50129">
    <property type="entry name" value="GroES-like"/>
    <property type="match status" value="1"/>
</dbReference>
<dbReference type="EMBL" id="OZ020099">
    <property type="protein sequence ID" value="CAK9272396.1"/>
    <property type="molecule type" value="Genomic_DNA"/>
</dbReference>
<evidence type="ECO:0000256" key="5">
    <source>
        <dbReference type="ARBA" id="ARBA00023002"/>
    </source>
</evidence>
<comment type="similarity">
    <text evidence="2">Belongs to the zinc-containing alcohol dehydrogenase family.</text>
</comment>
<keyword evidence="5" id="KW-0560">Oxidoreductase</keyword>
<name>A0ABP0X303_9BRYO</name>
<keyword evidence="4" id="KW-0862">Zinc</keyword>
<feature type="domain" description="Alcohol dehydrogenase-like N-terminal" evidence="6">
    <location>
        <begin position="10"/>
        <end position="100"/>
    </location>
</feature>
<evidence type="ECO:0000256" key="1">
    <source>
        <dbReference type="ARBA" id="ARBA00001947"/>
    </source>
</evidence>
<comment type="cofactor">
    <cofactor evidence="1">
        <name>Zn(2+)</name>
        <dbReference type="ChEBI" id="CHEBI:29105"/>
    </cofactor>
</comment>
<evidence type="ECO:0000313" key="7">
    <source>
        <dbReference type="EMBL" id="CAK9272396.1"/>
    </source>
</evidence>